<feature type="domain" description="Cytochrome c" evidence="6">
    <location>
        <begin position="42"/>
        <end position="132"/>
    </location>
</feature>
<evidence type="ECO:0000256" key="2">
    <source>
        <dbReference type="ARBA" id="ARBA00022723"/>
    </source>
</evidence>
<dbReference type="Pfam" id="PF09086">
    <property type="entry name" value="DUF1924"/>
    <property type="match status" value="1"/>
</dbReference>
<evidence type="ECO:0000256" key="4">
    <source>
        <dbReference type="PROSITE-ProRule" id="PRU00433"/>
    </source>
</evidence>
<dbReference type="InterPro" id="IPR015170">
    <property type="entry name" value="DUF1924_SHP"/>
</dbReference>
<reference evidence="7 8" key="1">
    <citation type="submission" date="2024-05" db="EMBL/GenBank/DDBJ databases">
        <title>Roseateles sp. DJS-2-20 16S ribosomal RNA gene Genome sequencing and assembly.</title>
        <authorList>
            <person name="Woo H."/>
        </authorList>
    </citation>
    <scope>NUCLEOTIDE SEQUENCE [LARGE SCALE GENOMIC DNA]</scope>
    <source>
        <strain evidence="7 8">DJS-2-20</strain>
    </source>
</reference>
<keyword evidence="1 4" id="KW-0349">Heme</keyword>
<evidence type="ECO:0000313" key="8">
    <source>
        <dbReference type="Proteomes" id="UP001495147"/>
    </source>
</evidence>
<evidence type="ECO:0000256" key="5">
    <source>
        <dbReference type="SAM" id="SignalP"/>
    </source>
</evidence>
<evidence type="ECO:0000256" key="3">
    <source>
        <dbReference type="ARBA" id="ARBA00023004"/>
    </source>
</evidence>
<evidence type="ECO:0000256" key="1">
    <source>
        <dbReference type="ARBA" id="ARBA00022617"/>
    </source>
</evidence>
<evidence type="ECO:0000313" key="7">
    <source>
        <dbReference type="EMBL" id="MEO3691743.1"/>
    </source>
</evidence>
<keyword evidence="2 4" id="KW-0479">Metal-binding</keyword>
<accession>A0ABV0G1Z3</accession>
<dbReference type="PROSITE" id="PS51007">
    <property type="entry name" value="CYTC"/>
    <property type="match status" value="1"/>
</dbReference>
<name>A0ABV0G1Z3_9BURK</name>
<dbReference type="EMBL" id="JBDPZD010000002">
    <property type="protein sequence ID" value="MEO3691743.1"/>
    <property type="molecule type" value="Genomic_DNA"/>
</dbReference>
<feature type="chain" id="PRO_5046003011" evidence="5">
    <location>
        <begin position="23"/>
        <end position="132"/>
    </location>
</feature>
<dbReference type="Gene3D" id="1.10.760.10">
    <property type="entry name" value="Cytochrome c-like domain"/>
    <property type="match status" value="1"/>
</dbReference>
<dbReference type="InterPro" id="IPR036909">
    <property type="entry name" value="Cyt_c-like_dom_sf"/>
</dbReference>
<comment type="caution">
    <text evidence="7">The sequence shown here is derived from an EMBL/GenBank/DDBJ whole genome shotgun (WGS) entry which is preliminary data.</text>
</comment>
<keyword evidence="3 4" id="KW-0408">Iron</keyword>
<feature type="signal peptide" evidence="5">
    <location>
        <begin position="1"/>
        <end position="22"/>
    </location>
</feature>
<evidence type="ECO:0000259" key="6">
    <source>
        <dbReference type="PROSITE" id="PS51007"/>
    </source>
</evidence>
<sequence length="132" mass="14175">MPIKLTLTLLLTAAALAAPAHAQSTTPAQLLAGYEAAAGAPARAERGQAFFTSRQGGEWSCASCHGQRPTSAGRHAVTAKSIDALAPAFNPKAFTDERRVEKWFRRNCKDVAQRECTPGEKADVLAWLQTLR</sequence>
<organism evidence="7 8">
    <name type="scientific">Roseateles paludis</name>
    <dbReference type="NCBI Taxonomy" id="3145238"/>
    <lineage>
        <taxon>Bacteria</taxon>
        <taxon>Pseudomonadati</taxon>
        <taxon>Pseudomonadota</taxon>
        <taxon>Betaproteobacteria</taxon>
        <taxon>Burkholderiales</taxon>
        <taxon>Sphaerotilaceae</taxon>
        <taxon>Roseateles</taxon>
    </lineage>
</organism>
<dbReference type="InterPro" id="IPR009056">
    <property type="entry name" value="Cyt_c-like_dom"/>
</dbReference>
<dbReference type="SUPFAM" id="SSF46626">
    <property type="entry name" value="Cytochrome c"/>
    <property type="match status" value="1"/>
</dbReference>
<proteinExistence type="predicted"/>
<keyword evidence="5" id="KW-0732">Signal</keyword>
<dbReference type="RefSeq" id="WP_347704556.1">
    <property type="nucleotide sequence ID" value="NZ_JBDPZD010000002.1"/>
</dbReference>
<keyword evidence="8" id="KW-1185">Reference proteome</keyword>
<protein>
    <submittedName>
        <fullName evidence="7">DUF1924 domain-containing protein</fullName>
    </submittedName>
</protein>
<gene>
    <name evidence="7" type="ORF">ABDJ85_09700</name>
</gene>
<dbReference type="Proteomes" id="UP001495147">
    <property type="component" value="Unassembled WGS sequence"/>
</dbReference>